<protein>
    <submittedName>
        <fullName evidence="1">Uncharacterized protein</fullName>
    </submittedName>
</protein>
<evidence type="ECO:0000313" key="1">
    <source>
        <dbReference type="EMBL" id="MET3866993.1"/>
    </source>
</evidence>
<dbReference type="GeneID" id="24566865"/>
<proteinExistence type="predicted"/>
<keyword evidence="2" id="KW-1185">Reference proteome</keyword>
<evidence type="ECO:0000313" key="2">
    <source>
        <dbReference type="Proteomes" id="UP001549119"/>
    </source>
</evidence>
<name>A0ABV2NKG7_9HYPH</name>
<accession>A0ABV2NKG7</accession>
<organism evidence="1 2">
    <name type="scientific">Methylobacterium radiotolerans</name>
    <dbReference type="NCBI Taxonomy" id="31998"/>
    <lineage>
        <taxon>Bacteria</taxon>
        <taxon>Pseudomonadati</taxon>
        <taxon>Pseudomonadota</taxon>
        <taxon>Alphaproteobacteria</taxon>
        <taxon>Hyphomicrobiales</taxon>
        <taxon>Methylobacteriaceae</taxon>
        <taxon>Methylobacterium</taxon>
    </lineage>
</organism>
<sequence length="87" mass="9241">MIAAEIRVLPVRPRGSDQSAGCARISSPRTRAARISARAPHIQGCGERLPELSHVFEQAIGGMDQSLDDLTLRDPGTGAALRHLLGS</sequence>
<dbReference type="RefSeq" id="WP_012320238.1">
    <property type="nucleotide sequence ID" value="NZ_JAZBNP010000002.1"/>
</dbReference>
<reference evidence="1 2" key="1">
    <citation type="submission" date="2024-06" db="EMBL/GenBank/DDBJ databases">
        <title>Genomics of switchgrass bacterial isolates.</title>
        <authorList>
            <person name="Shade A."/>
        </authorList>
    </citation>
    <scope>NUCLEOTIDE SEQUENCE [LARGE SCALE GENOMIC DNA]</scope>
    <source>
        <strain evidence="1 2">PvP084</strain>
    </source>
</reference>
<dbReference type="Proteomes" id="UP001549119">
    <property type="component" value="Unassembled WGS sequence"/>
</dbReference>
<comment type="caution">
    <text evidence="1">The sequence shown here is derived from an EMBL/GenBank/DDBJ whole genome shotgun (WGS) entry which is preliminary data.</text>
</comment>
<gene>
    <name evidence="1" type="ORF">ABIC20_004302</name>
</gene>
<dbReference type="EMBL" id="JBEPNW010000002">
    <property type="protein sequence ID" value="MET3866993.1"/>
    <property type="molecule type" value="Genomic_DNA"/>
</dbReference>